<evidence type="ECO:0000256" key="3">
    <source>
        <dbReference type="ARBA" id="ARBA00022448"/>
    </source>
</evidence>
<keyword evidence="4 9" id="KW-0762">Sugar transport</keyword>
<comment type="caution">
    <text evidence="9">Lacks conserved residue(s) required for the propagation of feature annotation.</text>
</comment>
<evidence type="ECO:0000256" key="5">
    <source>
        <dbReference type="ARBA" id="ARBA00022692"/>
    </source>
</evidence>
<comment type="function">
    <text evidence="9">Mediates both low-affinity uptake and efflux of sugar across the membrane.</text>
</comment>
<dbReference type="Gene3D" id="1.20.1280.290">
    <property type="match status" value="2"/>
</dbReference>
<feature type="transmembrane region" description="Helical" evidence="9">
    <location>
        <begin position="122"/>
        <end position="143"/>
    </location>
</feature>
<evidence type="ECO:0000313" key="11">
    <source>
        <dbReference type="Proteomes" id="UP000323506"/>
    </source>
</evidence>
<evidence type="ECO:0000256" key="4">
    <source>
        <dbReference type="ARBA" id="ARBA00022597"/>
    </source>
</evidence>
<protein>
    <recommendedName>
        <fullName evidence="9">Bidirectional sugar transporter SWEET</fullName>
    </recommendedName>
</protein>
<dbReference type="FunFam" id="1.20.1280.290:FF:000001">
    <property type="entry name" value="Bidirectional sugar transporter SWEET"/>
    <property type="match status" value="1"/>
</dbReference>
<dbReference type="FunFam" id="1.20.1280.290:FF:000002">
    <property type="entry name" value="Bidirectional sugar transporter SWEET"/>
    <property type="match status" value="1"/>
</dbReference>
<evidence type="ECO:0000256" key="6">
    <source>
        <dbReference type="ARBA" id="ARBA00022737"/>
    </source>
</evidence>
<keyword evidence="7 9" id="KW-1133">Transmembrane helix</keyword>
<dbReference type="PANTHER" id="PTHR10791">
    <property type="entry name" value="RAG1-ACTIVATING PROTEIN 1"/>
    <property type="match status" value="1"/>
</dbReference>
<feature type="transmembrane region" description="Helical" evidence="9">
    <location>
        <begin position="89"/>
        <end position="110"/>
    </location>
</feature>
<dbReference type="GO" id="GO:0051260">
    <property type="term" value="P:protein homooligomerization"/>
    <property type="evidence" value="ECO:0007669"/>
    <property type="project" value="UniProtKB-ARBA"/>
</dbReference>
<name>A0A5D2BTV7_GOSDA</name>
<keyword evidence="6" id="KW-0677">Repeat</keyword>
<dbReference type="GO" id="GO:0051119">
    <property type="term" value="F:sugar transmembrane transporter activity"/>
    <property type="evidence" value="ECO:0007669"/>
    <property type="project" value="InterPro"/>
</dbReference>
<organism evidence="10 11">
    <name type="scientific">Gossypium darwinii</name>
    <name type="common">Darwin's cotton</name>
    <name type="synonym">Gossypium barbadense var. darwinii</name>
    <dbReference type="NCBI Taxonomy" id="34276"/>
    <lineage>
        <taxon>Eukaryota</taxon>
        <taxon>Viridiplantae</taxon>
        <taxon>Streptophyta</taxon>
        <taxon>Embryophyta</taxon>
        <taxon>Tracheophyta</taxon>
        <taxon>Spermatophyta</taxon>
        <taxon>Magnoliopsida</taxon>
        <taxon>eudicotyledons</taxon>
        <taxon>Gunneridae</taxon>
        <taxon>Pentapetalae</taxon>
        <taxon>rosids</taxon>
        <taxon>malvids</taxon>
        <taxon>Malvales</taxon>
        <taxon>Malvaceae</taxon>
        <taxon>Malvoideae</taxon>
        <taxon>Gossypium</taxon>
    </lineage>
</organism>
<keyword evidence="3 9" id="KW-0813">Transport</keyword>
<dbReference type="GO" id="GO:0016020">
    <property type="term" value="C:membrane"/>
    <property type="evidence" value="ECO:0007669"/>
    <property type="project" value="InterPro"/>
</dbReference>
<reference evidence="10 11" key="1">
    <citation type="submission" date="2019-06" db="EMBL/GenBank/DDBJ databases">
        <title>WGS assembly of Gossypium darwinii.</title>
        <authorList>
            <person name="Chen Z.J."/>
            <person name="Sreedasyam A."/>
            <person name="Ando A."/>
            <person name="Song Q."/>
            <person name="De L."/>
            <person name="Hulse-Kemp A."/>
            <person name="Ding M."/>
            <person name="Ye W."/>
            <person name="Kirkbride R."/>
            <person name="Jenkins J."/>
            <person name="Plott C."/>
            <person name="Lovell J."/>
            <person name="Lin Y.-M."/>
            <person name="Vaughn R."/>
            <person name="Liu B."/>
            <person name="Li W."/>
            <person name="Simpson S."/>
            <person name="Scheffler B."/>
            <person name="Saski C."/>
            <person name="Grover C."/>
            <person name="Hu G."/>
            <person name="Conover J."/>
            <person name="Carlson J."/>
            <person name="Shu S."/>
            <person name="Boston L."/>
            <person name="Williams M."/>
            <person name="Peterson D."/>
            <person name="Mcgee K."/>
            <person name="Jones D."/>
            <person name="Wendel J."/>
            <person name="Stelly D."/>
            <person name="Grimwood J."/>
            <person name="Schmutz J."/>
        </authorList>
    </citation>
    <scope>NUCLEOTIDE SEQUENCE [LARGE SCALE GENOMIC DNA]</scope>
    <source>
        <strain evidence="10">1808015.09</strain>
    </source>
</reference>
<keyword evidence="5 9" id="KW-0812">Transmembrane</keyword>
<dbReference type="EMBL" id="CM017707">
    <property type="protein sequence ID" value="TYG60469.1"/>
    <property type="molecule type" value="Genomic_DNA"/>
</dbReference>
<evidence type="ECO:0000256" key="1">
    <source>
        <dbReference type="ARBA" id="ARBA00004127"/>
    </source>
</evidence>
<evidence type="ECO:0000313" key="10">
    <source>
        <dbReference type="EMBL" id="TYG60469.1"/>
    </source>
</evidence>
<sequence length="253" mass="29067">MLSTNAIRTIVGIIVYYLFLFRKYHLLVPVSLARCFCLFVCFTISPTFIKIFKLKSVEEFKPDPYVATILNCAMWVFYGLPIVHPDSLLIITINGVGLVIEGVFVTIFFIFSNNKKRKRICFYLLIEIIFMVAVVLITLLVFQTTQKRSMFVGILAIVFNIGMYTSPLTVMRMVIKTKSVKYMPFSLSLFNFLNGVVWVIYALLKFDINVLIPNGLGTLSGLVQLILYAWFYRTTKWDEDDKAPAQQVQLSEI</sequence>
<dbReference type="Proteomes" id="UP000323506">
    <property type="component" value="Chromosome D07"/>
</dbReference>
<keyword evidence="8 9" id="KW-0472">Membrane</keyword>
<feature type="transmembrane region" description="Helical" evidence="9">
    <location>
        <begin position="7"/>
        <end position="25"/>
    </location>
</feature>
<dbReference type="PANTHER" id="PTHR10791:SF159">
    <property type="entry name" value="BIDIRECTIONAL SUGAR TRANSPORTER SWEET5"/>
    <property type="match status" value="1"/>
</dbReference>
<dbReference type="InterPro" id="IPR004316">
    <property type="entry name" value="SWEET_rpt"/>
</dbReference>
<accession>A0A5D2BTV7</accession>
<comment type="similarity">
    <text evidence="2 9">Belongs to the SWEET sugar transporter family.</text>
</comment>
<dbReference type="Pfam" id="PF03083">
    <property type="entry name" value="MtN3_slv"/>
    <property type="match status" value="2"/>
</dbReference>
<dbReference type="AlphaFoldDB" id="A0A5D2BTV7"/>
<comment type="subcellular location">
    <subcellularLocation>
        <location evidence="1">Endomembrane system</location>
        <topology evidence="1">Multi-pass membrane protein</topology>
    </subcellularLocation>
</comment>
<dbReference type="InterPro" id="IPR047664">
    <property type="entry name" value="SWEET"/>
</dbReference>
<evidence type="ECO:0000256" key="9">
    <source>
        <dbReference type="RuleBase" id="RU910715"/>
    </source>
</evidence>
<feature type="transmembrane region" description="Helical" evidence="9">
    <location>
        <begin position="149"/>
        <end position="170"/>
    </location>
</feature>
<evidence type="ECO:0000256" key="7">
    <source>
        <dbReference type="ARBA" id="ARBA00022989"/>
    </source>
</evidence>
<feature type="transmembrane region" description="Helical" evidence="9">
    <location>
        <begin position="31"/>
        <end position="52"/>
    </location>
</feature>
<gene>
    <name evidence="10" type="ORF">ES288_D07G071200v1</name>
</gene>
<dbReference type="GO" id="GO:0012505">
    <property type="term" value="C:endomembrane system"/>
    <property type="evidence" value="ECO:0007669"/>
    <property type="project" value="UniProtKB-SubCell"/>
</dbReference>
<feature type="transmembrane region" description="Helical" evidence="9">
    <location>
        <begin position="210"/>
        <end position="232"/>
    </location>
</feature>
<evidence type="ECO:0000256" key="8">
    <source>
        <dbReference type="ARBA" id="ARBA00023136"/>
    </source>
</evidence>
<proteinExistence type="inferred from homology"/>
<evidence type="ECO:0000256" key="2">
    <source>
        <dbReference type="ARBA" id="ARBA00007809"/>
    </source>
</evidence>
<feature type="transmembrane region" description="Helical" evidence="9">
    <location>
        <begin position="64"/>
        <end position="83"/>
    </location>
</feature>
<keyword evidence="11" id="KW-1185">Reference proteome</keyword>
<feature type="transmembrane region" description="Helical" evidence="9">
    <location>
        <begin position="182"/>
        <end position="204"/>
    </location>
</feature>